<keyword evidence="2" id="KW-0732">Signal</keyword>
<sequence>MLSTKGLLLVVALYHNVAELAHDQIRRQILKNELQTSFGLTRRSHPSSTGCHLNDLGNRTVQ</sequence>
<dbReference type="GeneID" id="17311683"/>
<feature type="chain" id="PRO_5008772128" description="Secreted protein" evidence="2">
    <location>
        <begin position="21"/>
        <end position="62"/>
    </location>
</feature>
<reference evidence="5" key="2">
    <citation type="submission" date="2012-11" db="EMBL/GenBank/DDBJ databases">
        <authorList>
            <person name="Kuo A."/>
            <person name="Curtis B.A."/>
            <person name="Tanifuji G."/>
            <person name="Burki F."/>
            <person name="Gruber A."/>
            <person name="Irimia M."/>
            <person name="Maruyama S."/>
            <person name="Arias M.C."/>
            <person name="Ball S.G."/>
            <person name="Gile G.H."/>
            <person name="Hirakawa Y."/>
            <person name="Hopkins J.F."/>
            <person name="Rensing S.A."/>
            <person name="Schmutz J."/>
            <person name="Symeonidi A."/>
            <person name="Elias M."/>
            <person name="Eveleigh R.J."/>
            <person name="Herman E.K."/>
            <person name="Klute M.J."/>
            <person name="Nakayama T."/>
            <person name="Obornik M."/>
            <person name="Reyes-Prieto A."/>
            <person name="Armbrust E.V."/>
            <person name="Aves S.J."/>
            <person name="Beiko R.G."/>
            <person name="Coutinho P."/>
            <person name="Dacks J.B."/>
            <person name="Durnford D.G."/>
            <person name="Fast N.M."/>
            <person name="Green B.R."/>
            <person name="Grisdale C."/>
            <person name="Hempe F."/>
            <person name="Henrissat B."/>
            <person name="Hoppner M.P."/>
            <person name="Ishida K.-I."/>
            <person name="Kim E."/>
            <person name="Koreny L."/>
            <person name="Kroth P.G."/>
            <person name="Liu Y."/>
            <person name="Malik S.-B."/>
            <person name="Maier U.G."/>
            <person name="McRose D."/>
            <person name="Mock T."/>
            <person name="Neilson J.A."/>
            <person name="Onodera N.T."/>
            <person name="Poole A.M."/>
            <person name="Pritham E.J."/>
            <person name="Richards T.A."/>
            <person name="Rocap G."/>
            <person name="Roy S.W."/>
            <person name="Sarai C."/>
            <person name="Schaack S."/>
            <person name="Shirato S."/>
            <person name="Slamovits C.H."/>
            <person name="Spencer D.F."/>
            <person name="Suzuki S."/>
            <person name="Worden A.Z."/>
            <person name="Zauner S."/>
            <person name="Barry K."/>
            <person name="Bell C."/>
            <person name="Bharti A.K."/>
            <person name="Crow J.A."/>
            <person name="Grimwood J."/>
            <person name="Kramer R."/>
            <person name="Lindquist E."/>
            <person name="Lucas S."/>
            <person name="Salamov A."/>
            <person name="McFadden G.I."/>
            <person name="Lane C.E."/>
            <person name="Keeling P.J."/>
            <person name="Gray M.W."/>
            <person name="Grigoriev I.V."/>
            <person name="Archibald J.M."/>
        </authorList>
    </citation>
    <scope>NUCLEOTIDE SEQUENCE</scope>
    <source>
        <strain evidence="5">CCMP2712</strain>
    </source>
</reference>
<evidence type="ECO:0000313" key="3">
    <source>
        <dbReference type="EMBL" id="EKX55095.1"/>
    </source>
</evidence>
<dbReference type="EnsemblProtists" id="EKX55095">
    <property type="protein sequence ID" value="EKX55095"/>
    <property type="gene ID" value="GUITHDRAFT_149955"/>
</dbReference>
<evidence type="ECO:0000313" key="5">
    <source>
        <dbReference type="Proteomes" id="UP000011087"/>
    </source>
</evidence>
<accession>L1K3Q0</accession>
<proteinExistence type="predicted"/>
<evidence type="ECO:0008006" key="6">
    <source>
        <dbReference type="Google" id="ProtNLM"/>
    </source>
</evidence>
<dbReference type="HOGENOM" id="CLU_2908816_0_0_1"/>
<evidence type="ECO:0000313" key="4">
    <source>
        <dbReference type="EnsemblProtists" id="EKX55095"/>
    </source>
</evidence>
<name>L1K3Q0_GUITC</name>
<keyword evidence="5" id="KW-1185">Reference proteome</keyword>
<dbReference type="Proteomes" id="UP000011087">
    <property type="component" value="Unassembled WGS sequence"/>
</dbReference>
<dbReference type="RefSeq" id="XP_005842075.1">
    <property type="nucleotide sequence ID" value="XM_005842018.1"/>
</dbReference>
<dbReference type="KEGG" id="gtt:GUITHDRAFT_149955"/>
<dbReference type="AlphaFoldDB" id="L1K3Q0"/>
<protein>
    <recommendedName>
        <fullName evidence="6">Secreted protein</fullName>
    </recommendedName>
</protein>
<reference evidence="3 5" key="1">
    <citation type="journal article" date="2012" name="Nature">
        <title>Algal genomes reveal evolutionary mosaicism and the fate of nucleomorphs.</title>
        <authorList>
            <consortium name="DOE Joint Genome Institute"/>
            <person name="Curtis B.A."/>
            <person name="Tanifuji G."/>
            <person name="Burki F."/>
            <person name="Gruber A."/>
            <person name="Irimia M."/>
            <person name="Maruyama S."/>
            <person name="Arias M.C."/>
            <person name="Ball S.G."/>
            <person name="Gile G.H."/>
            <person name="Hirakawa Y."/>
            <person name="Hopkins J.F."/>
            <person name="Kuo A."/>
            <person name="Rensing S.A."/>
            <person name="Schmutz J."/>
            <person name="Symeonidi A."/>
            <person name="Elias M."/>
            <person name="Eveleigh R.J."/>
            <person name="Herman E.K."/>
            <person name="Klute M.J."/>
            <person name="Nakayama T."/>
            <person name="Obornik M."/>
            <person name="Reyes-Prieto A."/>
            <person name="Armbrust E.V."/>
            <person name="Aves S.J."/>
            <person name="Beiko R.G."/>
            <person name="Coutinho P."/>
            <person name="Dacks J.B."/>
            <person name="Durnford D.G."/>
            <person name="Fast N.M."/>
            <person name="Green B.R."/>
            <person name="Grisdale C.J."/>
            <person name="Hempel F."/>
            <person name="Henrissat B."/>
            <person name="Hoppner M.P."/>
            <person name="Ishida K."/>
            <person name="Kim E."/>
            <person name="Koreny L."/>
            <person name="Kroth P.G."/>
            <person name="Liu Y."/>
            <person name="Malik S.B."/>
            <person name="Maier U.G."/>
            <person name="McRose D."/>
            <person name="Mock T."/>
            <person name="Neilson J.A."/>
            <person name="Onodera N.T."/>
            <person name="Poole A.M."/>
            <person name="Pritham E.J."/>
            <person name="Richards T.A."/>
            <person name="Rocap G."/>
            <person name="Roy S.W."/>
            <person name="Sarai C."/>
            <person name="Schaack S."/>
            <person name="Shirato S."/>
            <person name="Slamovits C.H."/>
            <person name="Spencer D.F."/>
            <person name="Suzuki S."/>
            <person name="Worden A.Z."/>
            <person name="Zauner S."/>
            <person name="Barry K."/>
            <person name="Bell C."/>
            <person name="Bharti A.K."/>
            <person name="Crow J.A."/>
            <person name="Grimwood J."/>
            <person name="Kramer R."/>
            <person name="Lindquist E."/>
            <person name="Lucas S."/>
            <person name="Salamov A."/>
            <person name="McFadden G.I."/>
            <person name="Lane C.E."/>
            <person name="Keeling P.J."/>
            <person name="Gray M.W."/>
            <person name="Grigoriev I.V."/>
            <person name="Archibald J.M."/>
        </authorList>
    </citation>
    <scope>NUCLEOTIDE SEQUENCE</scope>
    <source>
        <strain evidence="3 5">CCMP2712</strain>
    </source>
</reference>
<feature type="compositionally biased region" description="Polar residues" evidence="1">
    <location>
        <begin position="46"/>
        <end position="62"/>
    </location>
</feature>
<dbReference type="EMBL" id="JH992966">
    <property type="protein sequence ID" value="EKX55095.1"/>
    <property type="molecule type" value="Genomic_DNA"/>
</dbReference>
<organism evidence="3">
    <name type="scientific">Guillardia theta (strain CCMP2712)</name>
    <name type="common">Cryptophyte</name>
    <dbReference type="NCBI Taxonomy" id="905079"/>
    <lineage>
        <taxon>Eukaryota</taxon>
        <taxon>Cryptophyceae</taxon>
        <taxon>Pyrenomonadales</taxon>
        <taxon>Geminigeraceae</taxon>
        <taxon>Guillardia</taxon>
    </lineage>
</organism>
<evidence type="ECO:0000256" key="2">
    <source>
        <dbReference type="SAM" id="SignalP"/>
    </source>
</evidence>
<feature type="region of interest" description="Disordered" evidence="1">
    <location>
        <begin position="40"/>
        <end position="62"/>
    </location>
</feature>
<reference evidence="4" key="3">
    <citation type="submission" date="2015-06" db="UniProtKB">
        <authorList>
            <consortium name="EnsemblProtists"/>
        </authorList>
    </citation>
    <scope>IDENTIFICATION</scope>
</reference>
<dbReference type="PaxDb" id="55529-EKX55095"/>
<evidence type="ECO:0000256" key="1">
    <source>
        <dbReference type="SAM" id="MobiDB-lite"/>
    </source>
</evidence>
<gene>
    <name evidence="3" type="ORF">GUITHDRAFT_149955</name>
</gene>
<feature type="signal peptide" evidence="2">
    <location>
        <begin position="1"/>
        <end position="20"/>
    </location>
</feature>